<gene>
    <name evidence="2" type="ORF">FYJ58_00350</name>
</gene>
<keyword evidence="3" id="KW-1185">Reference proteome</keyword>
<evidence type="ECO:0000256" key="1">
    <source>
        <dbReference type="SAM" id="Phobius"/>
    </source>
</evidence>
<feature type="transmembrane region" description="Helical" evidence="1">
    <location>
        <begin position="142"/>
        <end position="163"/>
    </location>
</feature>
<name>A0A6L5XUR8_9FIRM</name>
<feature type="transmembrane region" description="Helical" evidence="1">
    <location>
        <begin position="21"/>
        <end position="47"/>
    </location>
</feature>
<dbReference type="AlphaFoldDB" id="A0A6L5XUR8"/>
<keyword evidence="1" id="KW-0812">Transmembrane</keyword>
<dbReference type="RefSeq" id="WP_154515547.1">
    <property type="nucleotide sequence ID" value="NZ_VUMT01000001.1"/>
</dbReference>
<feature type="transmembrane region" description="Helical" evidence="1">
    <location>
        <begin position="109"/>
        <end position="130"/>
    </location>
</feature>
<keyword evidence="1" id="KW-1133">Transmembrane helix</keyword>
<keyword evidence="1" id="KW-0472">Membrane</keyword>
<sequence length="212" mass="23899">MNNLFNLDSGVMGALSKLADIAIVSVLWLVFSLPIVTIGASTTALYYTCVKVIRRGRSYVWQSFWKSFKENFGEATILWLFILGFSSVLGLNIHFTLQMTGTFGGILRGVYFLMGILLIIATIYIFPVLSRFSMNKSSIIKMAFLLSIKHLPFTLPMTVIVIGMVVLNYIIPVLIFVSPAVTILLCSLPMERILKLYIESSEDETIDEWYLE</sequence>
<dbReference type="EMBL" id="VUMT01000001">
    <property type="protein sequence ID" value="MSS62344.1"/>
    <property type="molecule type" value="Genomic_DNA"/>
</dbReference>
<dbReference type="InterPro" id="IPR006938">
    <property type="entry name" value="DUF624"/>
</dbReference>
<reference evidence="2 3" key="1">
    <citation type="submission" date="2019-08" db="EMBL/GenBank/DDBJ databases">
        <title>In-depth cultivation of the pig gut microbiome towards novel bacterial diversity and tailored functional studies.</title>
        <authorList>
            <person name="Wylensek D."/>
            <person name="Hitch T.C.A."/>
            <person name="Clavel T."/>
        </authorList>
    </citation>
    <scope>NUCLEOTIDE SEQUENCE [LARGE SCALE GENOMIC DNA]</scope>
    <source>
        <strain evidence="2 3">WCA-693-APC-MOT-I</strain>
    </source>
</reference>
<feature type="transmembrane region" description="Helical" evidence="1">
    <location>
        <begin position="76"/>
        <end position="97"/>
    </location>
</feature>
<dbReference type="Proteomes" id="UP000482209">
    <property type="component" value="Unassembled WGS sequence"/>
</dbReference>
<feature type="transmembrane region" description="Helical" evidence="1">
    <location>
        <begin position="169"/>
        <end position="188"/>
    </location>
</feature>
<comment type="caution">
    <text evidence="2">The sequence shown here is derived from an EMBL/GenBank/DDBJ whole genome shotgun (WGS) entry which is preliminary data.</text>
</comment>
<organism evidence="2 3">
    <name type="scientific">Velocimicrobium porci</name>
    <dbReference type="NCBI Taxonomy" id="2606634"/>
    <lineage>
        <taxon>Bacteria</taxon>
        <taxon>Bacillati</taxon>
        <taxon>Bacillota</taxon>
        <taxon>Clostridia</taxon>
        <taxon>Lachnospirales</taxon>
        <taxon>Lachnospiraceae</taxon>
        <taxon>Velocimicrobium</taxon>
    </lineage>
</organism>
<dbReference type="Pfam" id="PF04854">
    <property type="entry name" value="DUF624"/>
    <property type="match status" value="1"/>
</dbReference>
<evidence type="ECO:0000313" key="2">
    <source>
        <dbReference type="EMBL" id="MSS62344.1"/>
    </source>
</evidence>
<accession>A0A6L5XUR8</accession>
<evidence type="ECO:0000313" key="3">
    <source>
        <dbReference type="Proteomes" id="UP000482209"/>
    </source>
</evidence>
<proteinExistence type="predicted"/>
<protein>
    <submittedName>
        <fullName evidence="2">DUF624 domain-containing protein</fullName>
    </submittedName>
</protein>